<evidence type="ECO:0000313" key="7">
    <source>
        <dbReference type="EMBL" id="MFC7750033.1"/>
    </source>
</evidence>
<organism evidence="7 8">
    <name type="scientific">Paenibacillus thermoaerophilus</name>
    <dbReference type="NCBI Taxonomy" id="1215385"/>
    <lineage>
        <taxon>Bacteria</taxon>
        <taxon>Bacillati</taxon>
        <taxon>Bacillota</taxon>
        <taxon>Bacilli</taxon>
        <taxon>Bacillales</taxon>
        <taxon>Paenibacillaceae</taxon>
        <taxon>Paenibacillus</taxon>
    </lineage>
</organism>
<keyword evidence="4" id="KW-1133">Transmembrane helix</keyword>
<dbReference type="Pfam" id="PF12833">
    <property type="entry name" value="HTH_18"/>
    <property type="match status" value="1"/>
</dbReference>
<dbReference type="InterPro" id="IPR041522">
    <property type="entry name" value="CdaR_GGDEF"/>
</dbReference>
<gene>
    <name evidence="7" type="ORF">ACFQWB_08760</name>
</gene>
<sequence>MNRKWFYRQLISYVPIFLLITSFLAYIAFFSLSEMSKKSAQQINEMATGRLLQLVDHSLQEIDKLVLKEMSDNSRLLRYFYGGNAAVLKESEASDTIRSWMVFNPLIHSAYLYRKSDDIVLTNTLRVPLSQFADAEFLIQQTRDRTYKPWSNPRMYRDSTFQGRTEQVVSMVKPVPVSSGELGVLVVNVKTSDLQAILNPPSDSQLSFIELYDSKGLPFRQRAADANLKVLTELRSDYTGWTIRSGIGQFRLSDFSESNLITTVAIAVLSIVIGTVWFIFVIRLNYKPIGTIMDRLKSATQLKGKVPDAEDSHELQIIETALDNLIRQSIDYEKAHEEDLLYRRKVFFHEVLQGNRTFGPGEWERELEILQLPSHMKQFRVVLIEIDKYARFCSEYNQRDQNLLKFAMGNIVKEMASSMSFTVWMEWLESSRLGLLFMGDQAEEQSSRPVAELCERIRSWVQQHLKFSVTIGIGDAVDKPEHILLSFGQAEDALENKIFAGTNRVILFEETPDDPLYSPIHEYLPEIRRITRMYRMGEPEWQDAFNELFRSFRHGGLSRDDVVTLVNVVMMTFFREIAELPMEYKELWKTSVMPAMNDAFVAFDSVEEVRVSFLESLRSFENRMKELRESRQYVSVVEQVRRYIDENYGNPDLSLAHLGDAFAVNPKYLSYMFKEQLGVKFVDYLATVRMEYAKGLLESTDYSIPDIANRVGYVHAVSFNRVFKKMVGQTPGEYRSRSRKDAI</sequence>
<keyword evidence="8" id="KW-1185">Reference proteome</keyword>
<feature type="transmembrane region" description="Helical" evidence="4">
    <location>
        <begin position="260"/>
        <end position="282"/>
    </location>
</feature>
<name>A0ABW2V460_9BACL</name>
<reference evidence="8" key="1">
    <citation type="journal article" date="2019" name="Int. J. Syst. Evol. Microbiol.">
        <title>The Global Catalogue of Microorganisms (GCM) 10K type strain sequencing project: providing services to taxonomists for standard genome sequencing and annotation.</title>
        <authorList>
            <consortium name="The Broad Institute Genomics Platform"/>
            <consortium name="The Broad Institute Genome Sequencing Center for Infectious Disease"/>
            <person name="Wu L."/>
            <person name="Ma J."/>
        </authorList>
    </citation>
    <scope>NUCLEOTIDE SEQUENCE [LARGE SCALE GENOMIC DNA]</scope>
    <source>
        <strain evidence="8">JCM 18657</strain>
    </source>
</reference>
<evidence type="ECO:0000256" key="2">
    <source>
        <dbReference type="ARBA" id="ARBA00023125"/>
    </source>
</evidence>
<dbReference type="EMBL" id="JBHTGQ010000018">
    <property type="protein sequence ID" value="MFC7750033.1"/>
    <property type="molecule type" value="Genomic_DNA"/>
</dbReference>
<dbReference type="PROSITE" id="PS50887">
    <property type="entry name" value="GGDEF"/>
    <property type="match status" value="1"/>
</dbReference>
<dbReference type="SMART" id="SM00342">
    <property type="entry name" value="HTH_ARAC"/>
    <property type="match status" value="1"/>
</dbReference>
<protein>
    <submittedName>
        <fullName evidence="7">AraC family transcriptional regulator</fullName>
    </submittedName>
</protein>
<dbReference type="Pfam" id="PF17853">
    <property type="entry name" value="GGDEF_2"/>
    <property type="match status" value="1"/>
</dbReference>
<dbReference type="Proteomes" id="UP001596528">
    <property type="component" value="Unassembled WGS sequence"/>
</dbReference>
<evidence type="ECO:0000256" key="4">
    <source>
        <dbReference type="SAM" id="Phobius"/>
    </source>
</evidence>
<keyword evidence="1" id="KW-0805">Transcription regulation</keyword>
<evidence type="ECO:0000259" key="5">
    <source>
        <dbReference type="PROSITE" id="PS01124"/>
    </source>
</evidence>
<evidence type="ECO:0000259" key="6">
    <source>
        <dbReference type="PROSITE" id="PS50887"/>
    </source>
</evidence>
<feature type="transmembrane region" description="Helical" evidence="4">
    <location>
        <begin position="12"/>
        <end position="32"/>
    </location>
</feature>
<dbReference type="Gene3D" id="1.10.10.60">
    <property type="entry name" value="Homeodomain-like"/>
    <property type="match status" value="2"/>
</dbReference>
<evidence type="ECO:0000313" key="8">
    <source>
        <dbReference type="Proteomes" id="UP001596528"/>
    </source>
</evidence>
<keyword evidence="2" id="KW-0238">DNA-binding</keyword>
<accession>A0ABW2V460</accession>
<keyword evidence="4" id="KW-0472">Membrane</keyword>
<dbReference type="InterPro" id="IPR009057">
    <property type="entry name" value="Homeodomain-like_sf"/>
</dbReference>
<proteinExistence type="predicted"/>
<dbReference type="InterPro" id="IPR020449">
    <property type="entry name" value="Tscrpt_reg_AraC-type_HTH"/>
</dbReference>
<keyword evidence="4" id="KW-0812">Transmembrane</keyword>
<dbReference type="SUPFAM" id="SSF46689">
    <property type="entry name" value="Homeodomain-like"/>
    <property type="match status" value="1"/>
</dbReference>
<dbReference type="PROSITE" id="PS00041">
    <property type="entry name" value="HTH_ARAC_FAMILY_1"/>
    <property type="match status" value="1"/>
</dbReference>
<feature type="domain" description="GGDEF" evidence="6">
    <location>
        <begin position="377"/>
        <end position="510"/>
    </location>
</feature>
<dbReference type="PANTHER" id="PTHR43280">
    <property type="entry name" value="ARAC-FAMILY TRANSCRIPTIONAL REGULATOR"/>
    <property type="match status" value="1"/>
</dbReference>
<dbReference type="PANTHER" id="PTHR43280:SF2">
    <property type="entry name" value="HTH-TYPE TRANSCRIPTIONAL REGULATOR EXSA"/>
    <property type="match status" value="1"/>
</dbReference>
<comment type="caution">
    <text evidence="7">The sequence shown here is derived from an EMBL/GenBank/DDBJ whole genome shotgun (WGS) entry which is preliminary data.</text>
</comment>
<dbReference type="PRINTS" id="PR00032">
    <property type="entry name" value="HTHARAC"/>
</dbReference>
<dbReference type="InterPro" id="IPR018060">
    <property type="entry name" value="HTH_AraC"/>
</dbReference>
<keyword evidence="3" id="KW-0804">Transcription</keyword>
<dbReference type="InterPro" id="IPR000160">
    <property type="entry name" value="GGDEF_dom"/>
</dbReference>
<evidence type="ECO:0000256" key="3">
    <source>
        <dbReference type="ARBA" id="ARBA00023163"/>
    </source>
</evidence>
<dbReference type="RefSeq" id="WP_138788308.1">
    <property type="nucleotide sequence ID" value="NZ_JBHTGQ010000018.1"/>
</dbReference>
<dbReference type="PROSITE" id="PS01124">
    <property type="entry name" value="HTH_ARAC_FAMILY_2"/>
    <property type="match status" value="1"/>
</dbReference>
<feature type="domain" description="HTH araC/xylS-type" evidence="5">
    <location>
        <begin position="638"/>
        <end position="737"/>
    </location>
</feature>
<evidence type="ECO:0000256" key="1">
    <source>
        <dbReference type="ARBA" id="ARBA00023015"/>
    </source>
</evidence>
<dbReference type="InterPro" id="IPR018062">
    <property type="entry name" value="HTH_AraC-typ_CS"/>
</dbReference>